<organism evidence="3 4">
    <name type="scientific">Listeria rustica</name>
    <dbReference type="NCBI Taxonomy" id="2713503"/>
    <lineage>
        <taxon>Bacteria</taxon>
        <taxon>Bacillati</taxon>
        <taxon>Bacillota</taxon>
        <taxon>Bacilli</taxon>
        <taxon>Bacillales</taxon>
        <taxon>Listeriaceae</taxon>
        <taxon>Listeria</taxon>
    </lineage>
</organism>
<gene>
    <name evidence="3" type="ORF">HPK16_07670</name>
</gene>
<dbReference type="RefSeq" id="WP_181676406.1">
    <property type="nucleotide sequence ID" value="NZ_JABJVM010000006.1"/>
</dbReference>
<keyword evidence="4" id="KW-1185">Reference proteome</keyword>
<dbReference type="EMBL" id="JABJVM010000006">
    <property type="protein sequence ID" value="MBA3926216.1"/>
    <property type="molecule type" value="Genomic_DNA"/>
</dbReference>
<dbReference type="InterPro" id="IPR054544">
    <property type="entry name" value="Pest_crys_Cry1Aa_dom-IV"/>
</dbReference>
<sequence>MKKKLIVVVLIFSMLIEPTSFFVHAAEESPNEIHQTLLGSTATDAETAVNDLFIDNDPTKELKPTTDQVAIDAAQAQVNAVTDATLKTALQKKLQRAKDLLEVDAAKASFHDFIVTATGWSALVDESQRLRFYYTFYLNDTYCSSFDGGTMYYGGQKVVGNYRNIYQGLNLKDGDILKATVKVNDKFYTIQTITVDRTYDNAKAAADALFIDNNPTNEIKTATDQKAIDAAKVLVDKVTDPTKNAELNAEIAKAQAQFDMRTEKEAPTADTVMQTFDKNAVIPDASTFLTNVHDNADDILPNNITISYVTPPTTASIGVRTTQISIKDRAGNTTMKNVNYIVQDETVAIKDNYVIHSDDIQLQTSELANKTPSQIAELLRQKAGVQGWDSATAQDITNQITSDSPTPQTPGSFEITYKLGTASITSNVVITDNTTFKFTATPADLNFETAEINSSETTIARADTDWNIGVTDARNNGTDWSITATVNGPFTAADMSSKTLADALTFTTATTETRIRDNEAFTIYNGKSGAQTDTNVHWAKDQGIRMKVNTTGVKAETDYATSITWTLNDTP</sequence>
<feature type="domain" description="Pesticidal crystal protein Cry1Aa" evidence="2">
    <location>
        <begin position="201"/>
        <end position="259"/>
    </location>
</feature>
<name>A0A7W1T658_9LIST</name>
<evidence type="ECO:0000259" key="2">
    <source>
        <dbReference type="Pfam" id="PF18449"/>
    </source>
</evidence>
<feature type="signal peptide" evidence="1">
    <location>
        <begin position="1"/>
        <end position="25"/>
    </location>
</feature>
<dbReference type="AlphaFoldDB" id="A0A7W1T658"/>
<evidence type="ECO:0000256" key="1">
    <source>
        <dbReference type="SAM" id="SignalP"/>
    </source>
</evidence>
<dbReference type="Proteomes" id="UP000548787">
    <property type="component" value="Unassembled WGS sequence"/>
</dbReference>
<comment type="caution">
    <text evidence="3">The sequence shown here is derived from an EMBL/GenBank/DDBJ whole genome shotgun (WGS) entry which is preliminary data.</text>
</comment>
<evidence type="ECO:0000313" key="4">
    <source>
        <dbReference type="Proteomes" id="UP000548787"/>
    </source>
</evidence>
<proteinExistence type="predicted"/>
<dbReference type="Pfam" id="PF18449">
    <property type="entry name" value="Endotoxin_C2"/>
    <property type="match status" value="2"/>
</dbReference>
<reference evidence="3 4" key="1">
    <citation type="submission" date="2020-05" db="EMBL/GenBank/DDBJ databases">
        <authorList>
            <person name="Carlin C.R."/>
        </authorList>
    </citation>
    <scope>NUCLEOTIDE SEQUENCE [LARGE SCALE GENOMIC DNA]</scope>
    <source>
        <strain evidence="3 4">FSL W9-0585</strain>
    </source>
</reference>
<accession>A0A7W1T658</accession>
<feature type="chain" id="PRO_5030790887" description="Pesticidal crystal protein Cry1Aa domain-containing protein" evidence="1">
    <location>
        <begin position="26"/>
        <end position="571"/>
    </location>
</feature>
<reference evidence="3 4" key="2">
    <citation type="submission" date="2020-08" db="EMBL/GenBank/DDBJ databases">
        <title>Listeria ohnekaius sp. nov. and Listeria portnoyii sp. nov. isolated from non-agricultural and natural environments.</title>
        <authorList>
            <person name="Weller D."/>
            <person name="Belias A.M."/>
            <person name="Liao J."/>
            <person name="Guo S."/>
            <person name="Orsi R.H."/>
            <person name="Wiedmann M."/>
        </authorList>
    </citation>
    <scope>NUCLEOTIDE SEQUENCE [LARGE SCALE GENOMIC DNA]</scope>
    <source>
        <strain evidence="3 4">FSL W9-0585</strain>
    </source>
</reference>
<evidence type="ECO:0000313" key="3">
    <source>
        <dbReference type="EMBL" id="MBA3926216.1"/>
    </source>
</evidence>
<protein>
    <recommendedName>
        <fullName evidence="2">Pesticidal crystal protein Cry1Aa domain-containing protein</fullName>
    </recommendedName>
</protein>
<feature type="domain" description="Pesticidal crystal protein Cry1Aa" evidence="2">
    <location>
        <begin position="44"/>
        <end position="101"/>
    </location>
</feature>
<keyword evidence="1" id="KW-0732">Signal</keyword>